<evidence type="ECO:0000313" key="2">
    <source>
        <dbReference type="EMBL" id="SVE06701.1"/>
    </source>
</evidence>
<gene>
    <name evidence="2" type="ORF">METZ01_LOCUS459555</name>
</gene>
<feature type="region of interest" description="Disordered" evidence="1">
    <location>
        <begin position="1"/>
        <end position="38"/>
    </location>
</feature>
<dbReference type="EMBL" id="UINC01191855">
    <property type="protein sequence ID" value="SVE06701.1"/>
    <property type="molecule type" value="Genomic_DNA"/>
</dbReference>
<sequence length="89" mass="9457">VPPAIEHASGPTAARTSPSTFTSPGRSGIGNRNLGLPVDVEDPSKSTVTARLFILRLVKRHSPSEALRQLFSAGSKPYLAQYLPFLAKG</sequence>
<feature type="compositionally biased region" description="Polar residues" evidence="1">
    <location>
        <begin position="14"/>
        <end position="25"/>
    </location>
</feature>
<proteinExistence type="predicted"/>
<dbReference type="AlphaFoldDB" id="A0A383AGH5"/>
<feature type="non-terminal residue" evidence="2">
    <location>
        <position position="89"/>
    </location>
</feature>
<evidence type="ECO:0000256" key="1">
    <source>
        <dbReference type="SAM" id="MobiDB-lite"/>
    </source>
</evidence>
<name>A0A383AGH5_9ZZZZ</name>
<organism evidence="2">
    <name type="scientific">marine metagenome</name>
    <dbReference type="NCBI Taxonomy" id="408172"/>
    <lineage>
        <taxon>unclassified sequences</taxon>
        <taxon>metagenomes</taxon>
        <taxon>ecological metagenomes</taxon>
    </lineage>
</organism>
<feature type="non-terminal residue" evidence="2">
    <location>
        <position position="1"/>
    </location>
</feature>
<reference evidence="2" key="1">
    <citation type="submission" date="2018-05" db="EMBL/GenBank/DDBJ databases">
        <authorList>
            <person name="Lanie J.A."/>
            <person name="Ng W.-L."/>
            <person name="Kazmierczak K.M."/>
            <person name="Andrzejewski T.M."/>
            <person name="Davidsen T.M."/>
            <person name="Wayne K.J."/>
            <person name="Tettelin H."/>
            <person name="Glass J.I."/>
            <person name="Rusch D."/>
            <person name="Podicherti R."/>
            <person name="Tsui H.-C.T."/>
            <person name="Winkler M.E."/>
        </authorList>
    </citation>
    <scope>NUCLEOTIDE SEQUENCE</scope>
</reference>
<protein>
    <submittedName>
        <fullName evidence="2">Uncharacterized protein</fullName>
    </submittedName>
</protein>
<accession>A0A383AGH5</accession>